<comment type="caution">
    <text evidence="1">The sequence shown here is derived from an EMBL/GenBank/DDBJ whole genome shotgun (WGS) entry which is preliminary data.</text>
</comment>
<evidence type="ECO:0000313" key="1">
    <source>
        <dbReference type="EMBL" id="GAA4006189.1"/>
    </source>
</evidence>
<sequence length="166" mass="18799">MGMDGNYLRVTQEELERALDDPNGFREETQDRLDDLADADLPPEEARYLTTHKAWHAIAFLLGRAEFHVDVVHGEGEIAEEEDWGYGPPRYLSADQVESAAEALAVLDFDELLDSTDPNDLTEADVYPLTWDEEDALEWVGHWFKPIPAFFSAAAEKGDSMILWID</sequence>
<dbReference type="SUPFAM" id="SSF111069">
    <property type="entry name" value="Hypothetical protein yfbM"/>
    <property type="match status" value="1"/>
</dbReference>
<dbReference type="Proteomes" id="UP001501747">
    <property type="component" value="Unassembled WGS sequence"/>
</dbReference>
<gene>
    <name evidence="1" type="ORF">GCM10022247_29870</name>
</gene>
<name>A0ABP7S3Z1_9PSEU</name>
<reference evidence="2" key="1">
    <citation type="journal article" date="2019" name="Int. J. Syst. Evol. Microbiol.">
        <title>The Global Catalogue of Microorganisms (GCM) 10K type strain sequencing project: providing services to taxonomists for standard genome sequencing and annotation.</title>
        <authorList>
            <consortium name="The Broad Institute Genomics Platform"/>
            <consortium name="The Broad Institute Genome Sequencing Center for Infectious Disease"/>
            <person name="Wu L."/>
            <person name="Ma J."/>
        </authorList>
    </citation>
    <scope>NUCLEOTIDE SEQUENCE [LARGE SCALE GENOMIC DNA]</scope>
    <source>
        <strain evidence="2">JCM 17342</strain>
    </source>
</reference>
<dbReference type="Gene3D" id="3.40.1760.10">
    <property type="entry name" value="YfbM-like super family"/>
    <property type="match status" value="1"/>
</dbReference>
<dbReference type="EMBL" id="BAABAL010000009">
    <property type="protein sequence ID" value="GAA4006189.1"/>
    <property type="molecule type" value="Genomic_DNA"/>
</dbReference>
<dbReference type="InterPro" id="IPR015068">
    <property type="entry name" value="DUF1877"/>
</dbReference>
<protein>
    <submittedName>
        <fullName evidence="1">YfbM family protein</fullName>
    </submittedName>
</protein>
<organism evidence="1 2">
    <name type="scientific">Allokutzneria multivorans</name>
    <dbReference type="NCBI Taxonomy" id="1142134"/>
    <lineage>
        <taxon>Bacteria</taxon>
        <taxon>Bacillati</taxon>
        <taxon>Actinomycetota</taxon>
        <taxon>Actinomycetes</taxon>
        <taxon>Pseudonocardiales</taxon>
        <taxon>Pseudonocardiaceae</taxon>
        <taxon>Allokutzneria</taxon>
    </lineage>
</organism>
<accession>A0ABP7S3Z1</accession>
<evidence type="ECO:0000313" key="2">
    <source>
        <dbReference type="Proteomes" id="UP001501747"/>
    </source>
</evidence>
<dbReference type="InterPro" id="IPR035944">
    <property type="entry name" value="YfbM-like_sf"/>
</dbReference>
<dbReference type="Pfam" id="PF08974">
    <property type="entry name" value="DUF1877"/>
    <property type="match status" value="1"/>
</dbReference>
<keyword evidence="2" id="KW-1185">Reference proteome</keyword>
<proteinExistence type="predicted"/>